<dbReference type="Gene3D" id="2.40.10.10">
    <property type="entry name" value="Trypsin-like serine proteases"/>
    <property type="match status" value="1"/>
</dbReference>
<dbReference type="EMBL" id="LCYI01000062">
    <property type="protein sequence ID" value="KLA22354.1"/>
    <property type="molecule type" value="Genomic_DNA"/>
</dbReference>
<sequence length="88" mass="9081">MYGVTGEPGRVGDGLIEMLGNPNGHGASGGLWLNPFDRRYLVVGINIQQAGGETVLSPVLGQKTADLFNLVLAAEDLSQCGPGPGECN</sequence>
<evidence type="ECO:0000313" key="2">
    <source>
        <dbReference type="Proteomes" id="UP000035214"/>
    </source>
</evidence>
<dbReference type="Proteomes" id="UP000035214">
    <property type="component" value="Unassembled WGS sequence"/>
</dbReference>
<reference evidence="1 2" key="1">
    <citation type="submission" date="2015-04" db="EMBL/GenBank/DDBJ databases">
        <title>Draft Genome Sequences of Eight Spore-Forming Food Isolates of Bacillus cereus Genome sequencing.</title>
        <authorList>
            <person name="Krawcyk A.O."/>
            <person name="de Jong A."/>
            <person name="Eijlander R.T."/>
            <person name="Berendsen E.M."/>
            <person name="Holsappel S."/>
            <person name="Wells-Bennik M."/>
            <person name="Kuipers O.P."/>
        </authorList>
    </citation>
    <scope>NUCLEOTIDE SEQUENCE [LARGE SCALE GENOMIC DNA]</scope>
    <source>
        <strain evidence="1 2">B4077</strain>
    </source>
</reference>
<dbReference type="PATRIC" id="fig|1396.428.peg.2662"/>
<evidence type="ECO:0000313" key="1">
    <source>
        <dbReference type="EMBL" id="KLA22354.1"/>
    </source>
</evidence>
<organism evidence="1 2">
    <name type="scientific">Bacillus cereus</name>
    <dbReference type="NCBI Taxonomy" id="1396"/>
    <lineage>
        <taxon>Bacteria</taxon>
        <taxon>Bacillati</taxon>
        <taxon>Bacillota</taxon>
        <taxon>Bacilli</taxon>
        <taxon>Bacillales</taxon>
        <taxon>Bacillaceae</taxon>
        <taxon>Bacillus</taxon>
        <taxon>Bacillus cereus group</taxon>
    </lineage>
</organism>
<proteinExistence type="predicted"/>
<dbReference type="InterPro" id="IPR043504">
    <property type="entry name" value="Peptidase_S1_PA_chymotrypsin"/>
</dbReference>
<comment type="caution">
    <text evidence="1">The sequence shown here is derived from an EMBL/GenBank/DDBJ whole genome shotgun (WGS) entry which is preliminary data.</text>
</comment>
<dbReference type="RefSeq" id="WP_046956921.1">
    <property type="nucleotide sequence ID" value="NZ_LCYI01000062.1"/>
</dbReference>
<accession>A0A0G8EDH2</accession>
<name>A0A0G8EDH2_BACCE</name>
<protein>
    <submittedName>
        <fullName evidence="1">Uncharacterized protein</fullName>
    </submittedName>
</protein>
<dbReference type="AlphaFoldDB" id="A0A0G8EDH2"/>
<gene>
    <name evidence="1" type="ORF">B4077_3300</name>
</gene>